<proteinExistence type="predicted"/>
<dbReference type="InterPro" id="IPR052535">
    <property type="entry name" value="Bacilysin_H2HPP_isomerase"/>
</dbReference>
<keyword evidence="5" id="KW-1185">Reference proteome</keyword>
<sequence length="105" mass="11829">MSNINVWEDAEPGVKRKIMQPGQSLMLMEVHFEPGAEGYEHAHPHEQLSYCMKGRMEFTIDGVKKVIESGESICIPPHARHGAKALEASILLDCFTPVREDLVKR</sequence>
<dbReference type="InterPro" id="IPR014710">
    <property type="entry name" value="RmlC-like_jellyroll"/>
</dbReference>
<dbReference type="GeneID" id="95375599"/>
<dbReference type="PANTHER" id="PTHR40112:SF1">
    <property type="entry name" value="H2HPP ISOMERASE"/>
    <property type="match status" value="1"/>
</dbReference>
<dbReference type="Gene3D" id="2.60.120.10">
    <property type="entry name" value="Jelly Rolls"/>
    <property type="match status" value="1"/>
</dbReference>
<evidence type="ECO:0000313" key="5">
    <source>
        <dbReference type="Proteomes" id="UP001527202"/>
    </source>
</evidence>
<organism evidence="3 4">
    <name type="scientific">Paenibacillus chitinolyticus</name>
    <dbReference type="NCBI Taxonomy" id="79263"/>
    <lineage>
        <taxon>Bacteria</taxon>
        <taxon>Bacillati</taxon>
        <taxon>Bacillota</taxon>
        <taxon>Bacilli</taxon>
        <taxon>Bacillales</taxon>
        <taxon>Paenibacillaceae</taxon>
        <taxon>Paenibacillus</taxon>
    </lineage>
</organism>
<evidence type="ECO:0000313" key="3">
    <source>
        <dbReference type="EMBL" id="QAV18420.1"/>
    </source>
</evidence>
<dbReference type="InterPro" id="IPR013096">
    <property type="entry name" value="Cupin_2"/>
</dbReference>
<dbReference type="PIRSF" id="PIRSF029883">
    <property type="entry name" value="KdgF"/>
    <property type="match status" value="1"/>
</dbReference>
<reference evidence="2 5" key="2">
    <citation type="submission" date="2022-05" db="EMBL/GenBank/DDBJ databases">
        <title>Genome Sequencing of Bee-Associated Microbes.</title>
        <authorList>
            <person name="Dunlap C."/>
        </authorList>
    </citation>
    <scope>NUCLEOTIDE SEQUENCE [LARGE SCALE GENOMIC DNA]</scope>
    <source>
        <strain evidence="2 5">NRRL B-23120</strain>
    </source>
</reference>
<evidence type="ECO:0000259" key="1">
    <source>
        <dbReference type="Pfam" id="PF07883"/>
    </source>
</evidence>
<dbReference type="EMBL" id="JAMDMJ010000001">
    <property type="protein sequence ID" value="MCY9594328.1"/>
    <property type="molecule type" value="Genomic_DNA"/>
</dbReference>
<dbReference type="Pfam" id="PF07883">
    <property type="entry name" value="Cupin_2"/>
    <property type="match status" value="1"/>
</dbReference>
<reference evidence="3 4" key="1">
    <citation type="submission" date="2018-01" db="EMBL/GenBank/DDBJ databases">
        <title>The whole genome sequencing and assembly of Paenibacillus chitinolyticus KCCM 41400 strain.</title>
        <authorList>
            <person name="Kim J.-Y."/>
            <person name="Park M.-K."/>
            <person name="Lee Y.-J."/>
            <person name="Yi H."/>
            <person name="Bahn Y.-S."/>
            <person name="Kim J.F."/>
            <person name="Lee D.-W."/>
        </authorList>
    </citation>
    <scope>NUCLEOTIDE SEQUENCE [LARGE SCALE GENOMIC DNA]</scope>
    <source>
        <strain evidence="3 4">KCCM 41400</strain>
    </source>
</reference>
<feature type="domain" description="Cupin type-2" evidence="1">
    <location>
        <begin position="29"/>
        <end position="85"/>
    </location>
</feature>
<dbReference type="AlphaFoldDB" id="A0A410WVS1"/>
<accession>A0A410WVS1</accession>
<dbReference type="CDD" id="cd02238">
    <property type="entry name" value="cupin_KdgF"/>
    <property type="match status" value="1"/>
</dbReference>
<protein>
    <submittedName>
        <fullName evidence="3">Cupin domain-containing protein</fullName>
    </submittedName>
</protein>
<dbReference type="InterPro" id="IPR011051">
    <property type="entry name" value="RmlC_Cupin_sf"/>
</dbReference>
<name>A0A410WVS1_9BACL</name>
<dbReference type="Proteomes" id="UP001527202">
    <property type="component" value="Unassembled WGS sequence"/>
</dbReference>
<dbReference type="InterPro" id="IPR025499">
    <property type="entry name" value="KdgF"/>
</dbReference>
<evidence type="ECO:0000313" key="4">
    <source>
        <dbReference type="Proteomes" id="UP000288943"/>
    </source>
</evidence>
<dbReference type="PANTHER" id="PTHR40112">
    <property type="entry name" value="H2HPP ISOMERASE"/>
    <property type="match status" value="1"/>
</dbReference>
<dbReference type="SUPFAM" id="SSF51182">
    <property type="entry name" value="RmlC-like cupins"/>
    <property type="match status" value="1"/>
</dbReference>
<dbReference type="Proteomes" id="UP000288943">
    <property type="component" value="Chromosome"/>
</dbReference>
<gene>
    <name evidence="2" type="ORF">M5X16_00860</name>
    <name evidence="3" type="ORF">PC41400_12340</name>
</gene>
<dbReference type="KEGG" id="pchi:PC41400_12340"/>
<dbReference type="EMBL" id="CP026520">
    <property type="protein sequence ID" value="QAV18420.1"/>
    <property type="molecule type" value="Genomic_DNA"/>
</dbReference>
<dbReference type="OrthoDB" id="9811153at2"/>
<evidence type="ECO:0000313" key="2">
    <source>
        <dbReference type="EMBL" id="MCY9594328.1"/>
    </source>
</evidence>
<dbReference type="RefSeq" id="WP_042228301.1">
    <property type="nucleotide sequence ID" value="NZ_BQWH01000016.1"/>
</dbReference>